<reference evidence="3 4" key="1">
    <citation type="submission" date="2019-08" db="EMBL/GenBank/DDBJ databases">
        <title>Arthrobacter sp. nov., isolated from plateau pika and Tibetan wild ass.</title>
        <authorList>
            <person name="Ge Y."/>
        </authorList>
    </citation>
    <scope>NUCLEOTIDE SEQUENCE [LARGE SCALE GENOMIC DNA]</scope>
    <source>
        <strain evidence="3 4">785</strain>
    </source>
</reference>
<dbReference type="SUPFAM" id="SSF53300">
    <property type="entry name" value="vWA-like"/>
    <property type="match status" value="1"/>
</dbReference>
<evidence type="ECO:0000256" key="1">
    <source>
        <dbReference type="SAM" id="MobiDB-lite"/>
    </source>
</evidence>
<keyword evidence="4" id="KW-1185">Reference proteome</keyword>
<sequence>MRRAPKQLTEEPTMFEPVPGGGSGAVIRPVPAGRRAPAGAAPPGSSRPGFTDDPAERTGAGLSSVAVDAAVRARVRHIAALMSVPRPRHDSLQRRGSGTLASLPYRGGTDEIDLDRTLEVLAERPVPDDEDIVVRDRVRTRRSVVLAVDVSGSMKGERLQTAAATVGALAAELHRDAVAVIAFWSDAALLLPLGGELKPMDLLDTLLRIPARGLTNISFPLELARRELLRVPARDARVLLLSDCVHNAGPDPRIAAAHLPRLDVLIDTSAETDVDLGRELAREGHGTSRSIRTYRDAAPAVSSVFAT</sequence>
<feature type="domain" description="VWFA" evidence="2">
    <location>
        <begin position="143"/>
        <end position="307"/>
    </location>
</feature>
<name>A0A5N6MH09_9MICC</name>
<evidence type="ECO:0000259" key="2">
    <source>
        <dbReference type="PROSITE" id="PS50234"/>
    </source>
</evidence>
<dbReference type="AlphaFoldDB" id="A0A5N6MH09"/>
<dbReference type="SMART" id="SM00327">
    <property type="entry name" value="VWA"/>
    <property type="match status" value="1"/>
</dbReference>
<dbReference type="Proteomes" id="UP000326852">
    <property type="component" value="Unassembled WGS sequence"/>
</dbReference>
<proteinExistence type="predicted"/>
<accession>A0A5N6MH09</accession>
<feature type="region of interest" description="Disordered" evidence="1">
    <location>
        <begin position="1"/>
        <end position="58"/>
    </location>
</feature>
<comment type="caution">
    <text evidence="3">The sequence shown here is derived from an EMBL/GenBank/DDBJ whole genome shotgun (WGS) entry which is preliminary data.</text>
</comment>
<dbReference type="EMBL" id="VTFX01000004">
    <property type="protein sequence ID" value="KAD3632994.1"/>
    <property type="molecule type" value="Genomic_DNA"/>
</dbReference>
<dbReference type="InterPro" id="IPR036465">
    <property type="entry name" value="vWFA_dom_sf"/>
</dbReference>
<dbReference type="Gene3D" id="3.40.50.410">
    <property type="entry name" value="von Willebrand factor, type A domain"/>
    <property type="match status" value="1"/>
</dbReference>
<organism evidence="3 4">
    <name type="scientific">Arthrobacter yangruifuii</name>
    <dbReference type="NCBI Taxonomy" id="2606616"/>
    <lineage>
        <taxon>Bacteria</taxon>
        <taxon>Bacillati</taxon>
        <taxon>Actinomycetota</taxon>
        <taxon>Actinomycetes</taxon>
        <taxon>Micrococcales</taxon>
        <taxon>Micrococcaceae</taxon>
        <taxon>Arthrobacter</taxon>
    </lineage>
</organism>
<protein>
    <submittedName>
        <fullName evidence="3">VWA domain-containing protein</fullName>
    </submittedName>
</protein>
<feature type="compositionally biased region" description="Low complexity" evidence="1">
    <location>
        <begin position="25"/>
        <end position="49"/>
    </location>
</feature>
<evidence type="ECO:0000313" key="3">
    <source>
        <dbReference type="EMBL" id="KAD3632994.1"/>
    </source>
</evidence>
<dbReference type="Pfam" id="PF13519">
    <property type="entry name" value="VWA_2"/>
    <property type="match status" value="1"/>
</dbReference>
<evidence type="ECO:0000313" key="4">
    <source>
        <dbReference type="Proteomes" id="UP000326852"/>
    </source>
</evidence>
<gene>
    <name evidence="3" type="ORF">GD627_09095</name>
</gene>
<dbReference type="InterPro" id="IPR002035">
    <property type="entry name" value="VWF_A"/>
</dbReference>
<dbReference type="PROSITE" id="PS50234">
    <property type="entry name" value="VWFA"/>
    <property type="match status" value="1"/>
</dbReference>